<dbReference type="AlphaFoldDB" id="A0A0F6SEK3"/>
<evidence type="ECO:0000313" key="2">
    <source>
        <dbReference type="EMBL" id="AKF05344.1"/>
    </source>
</evidence>
<proteinExistence type="predicted"/>
<evidence type="ECO:0000313" key="3">
    <source>
        <dbReference type="Proteomes" id="UP000034883"/>
    </source>
</evidence>
<reference evidence="2 3" key="1">
    <citation type="submission" date="2015-03" db="EMBL/GenBank/DDBJ databases">
        <title>Genome assembly of Sandaracinus amylolyticus DSM 53668.</title>
        <authorList>
            <person name="Sharma G."/>
            <person name="Subramanian S."/>
        </authorList>
    </citation>
    <scope>NUCLEOTIDE SEQUENCE [LARGE SCALE GENOMIC DNA]</scope>
    <source>
        <strain evidence="2 3">DSM 53668</strain>
    </source>
</reference>
<accession>A0A0F6SEK3</accession>
<feature type="region of interest" description="Disordered" evidence="1">
    <location>
        <begin position="1"/>
        <end position="27"/>
    </location>
</feature>
<dbReference type="STRING" id="927083.DB32_002493"/>
<name>A0A0F6SEK3_9BACT</name>
<dbReference type="EMBL" id="CP011125">
    <property type="protein sequence ID" value="AKF05344.1"/>
    <property type="molecule type" value="Genomic_DNA"/>
</dbReference>
<feature type="region of interest" description="Disordered" evidence="1">
    <location>
        <begin position="50"/>
        <end position="73"/>
    </location>
</feature>
<protein>
    <submittedName>
        <fullName evidence="2">Uncharacterized protein</fullName>
    </submittedName>
</protein>
<sequence>MATLQSGDSPGQRVKAGDLLLDRAKATPTTPVKKRLDAFAKLQRELSKAHAGAQKAIASHTAQERKVGEADDAQDAGVEALASALVGAGAPRAKPFQGYSDLTPAALAKLPQEKQARAVIALAGKCAKHPDARVKKAAAAARAAAEKVLAAIAPLTGLERAKASAIAARDAIGTRWEKAFSAVKRGAKSAEDDGAPGLHAALFEVEAPPRKKKK</sequence>
<dbReference type="KEGG" id="samy:DB32_002493"/>
<dbReference type="Proteomes" id="UP000034883">
    <property type="component" value="Chromosome"/>
</dbReference>
<gene>
    <name evidence="2" type="ORF">DB32_002493</name>
</gene>
<organism evidence="2 3">
    <name type="scientific">Sandaracinus amylolyticus</name>
    <dbReference type="NCBI Taxonomy" id="927083"/>
    <lineage>
        <taxon>Bacteria</taxon>
        <taxon>Pseudomonadati</taxon>
        <taxon>Myxococcota</taxon>
        <taxon>Polyangia</taxon>
        <taxon>Polyangiales</taxon>
        <taxon>Sandaracinaceae</taxon>
        <taxon>Sandaracinus</taxon>
    </lineage>
</organism>
<keyword evidence="3" id="KW-1185">Reference proteome</keyword>
<evidence type="ECO:0000256" key="1">
    <source>
        <dbReference type="SAM" id="MobiDB-lite"/>
    </source>
</evidence>